<name>A0A3A4K178_9NOCA</name>
<accession>A0A3A4K178</accession>
<keyword evidence="2" id="KW-0812">Transmembrane</keyword>
<proteinExistence type="predicted"/>
<feature type="transmembrane region" description="Helical" evidence="2">
    <location>
        <begin position="189"/>
        <end position="213"/>
    </location>
</feature>
<dbReference type="OrthoDB" id="4523084at2"/>
<feature type="signal peptide" evidence="3">
    <location>
        <begin position="1"/>
        <end position="25"/>
    </location>
</feature>
<dbReference type="EMBL" id="QZFU01000041">
    <property type="protein sequence ID" value="RJO69837.1"/>
    <property type="molecule type" value="Genomic_DNA"/>
</dbReference>
<evidence type="ECO:0000313" key="4">
    <source>
        <dbReference type="EMBL" id="RJO69837.1"/>
    </source>
</evidence>
<evidence type="ECO:0000256" key="1">
    <source>
        <dbReference type="SAM" id="MobiDB-lite"/>
    </source>
</evidence>
<keyword evidence="2" id="KW-0472">Membrane</keyword>
<gene>
    <name evidence="4" type="ORF">D5S18_28485</name>
</gene>
<keyword evidence="5" id="KW-1185">Reference proteome</keyword>
<feature type="compositionally biased region" description="Basic and acidic residues" evidence="1">
    <location>
        <begin position="266"/>
        <end position="276"/>
    </location>
</feature>
<evidence type="ECO:0008006" key="6">
    <source>
        <dbReference type="Google" id="ProtNLM"/>
    </source>
</evidence>
<protein>
    <recommendedName>
        <fullName evidence="6">DUF4436 domain-containing protein</fullName>
    </recommendedName>
</protein>
<sequence>MKVLRIVLALLVVGLSWLPSAPARAADGVRMMVSIDDRDVGGSAANSPIPLSSETGARVTVALLNKTETPVVAHRVEMTGKVLGLTFFSYATAVELTIAPGKTETLHYVLDLTGLARQTTGLIGGEVVVYGTGGERLAGVPIVADVRGSLWSVYGLFGLALVALTVAAIADVTLSIVRNRFPDNRFRRGLRLLVPALGIGMVFGFVASVARWWVPEADMWWAVAGGCAVLGFLLGYSSPVAEAGYAVPEFAELTGDLDDELVDPSAGDREPVRLEGGRTSLPPGVISGGAQRVSPPVDTR</sequence>
<comment type="caution">
    <text evidence="4">The sequence shown here is derived from an EMBL/GenBank/DDBJ whole genome shotgun (WGS) entry which is preliminary data.</text>
</comment>
<evidence type="ECO:0000313" key="5">
    <source>
        <dbReference type="Proteomes" id="UP000266677"/>
    </source>
</evidence>
<reference evidence="4 5" key="1">
    <citation type="submission" date="2018-09" db="EMBL/GenBank/DDBJ databases">
        <title>YIM PH21274 draft genome.</title>
        <authorList>
            <person name="Miao C."/>
        </authorList>
    </citation>
    <scope>NUCLEOTIDE SEQUENCE [LARGE SCALE GENOMIC DNA]</scope>
    <source>
        <strain evidence="4 5">YIM PH 21724</strain>
    </source>
</reference>
<feature type="region of interest" description="Disordered" evidence="1">
    <location>
        <begin position="262"/>
        <end position="300"/>
    </location>
</feature>
<organism evidence="4 5">
    <name type="scientific">Nocardia panacis</name>
    <dbReference type="NCBI Taxonomy" id="2340916"/>
    <lineage>
        <taxon>Bacteria</taxon>
        <taxon>Bacillati</taxon>
        <taxon>Actinomycetota</taxon>
        <taxon>Actinomycetes</taxon>
        <taxon>Mycobacteriales</taxon>
        <taxon>Nocardiaceae</taxon>
        <taxon>Nocardia</taxon>
    </lineage>
</organism>
<keyword evidence="3" id="KW-0732">Signal</keyword>
<feature type="transmembrane region" description="Helical" evidence="2">
    <location>
        <begin position="219"/>
        <end position="236"/>
    </location>
</feature>
<dbReference type="RefSeq" id="WP_120044206.1">
    <property type="nucleotide sequence ID" value="NZ_QZFU01000041.1"/>
</dbReference>
<keyword evidence="2" id="KW-1133">Transmembrane helix</keyword>
<feature type="chain" id="PRO_5017318717" description="DUF4436 domain-containing protein" evidence="3">
    <location>
        <begin position="26"/>
        <end position="300"/>
    </location>
</feature>
<dbReference type="AlphaFoldDB" id="A0A3A4K178"/>
<evidence type="ECO:0000256" key="2">
    <source>
        <dbReference type="SAM" id="Phobius"/>
    </source>
</evidence>
<evidence type="ECO:0000256" key="3">
    <source>
        <dbReference type="SAM" id="SignalP"/>
    </source>
</evidence>
<feature type="transmembrane region" description="Helical" evidence="2">
    <location>
        <begin position="151"/>
        <end position="177"/>
    </location>
</feature>
<dbReference type="Proteomes" id="UP000266677">
    <property type="component" value="Unassembled WGS sequence"/>
</dbReference>